<protein>
    <recommendedName>
        <fullName evidence="11">Phytocyanin domain-containing protein</fullName>
    </recommendedName>
</protein>
<feature type="chain" id="PRO_5047220481" description="Phytocyanin domain-containing protein" evidence="10">
    <location>
        <begin position="29"/>
        <end position="200"/>
    </location>
</feature>
<evidence type="ECO:0000256" key="1">
    <source>
        <dbReference type="ARBA" id="ARBA00004609"/>
    </source>
</evidence>
<comment type="subcellular location">
    <subcellularLocation>
        <location evidence="1">Cell membrane</location>
        <topology evidence="1">Lipid-anchor</topology>
        <topology evidence="1">GPI-anchor</topology>
    </subcellularLocation>
</comment>
<proteinExistence type="inferred from homology"/>
<sequence>MANHHFSHNSLLFSLLLILVQIQNIVHCFQYKVGDLDSWGIPTSSNPQLYTKWAKNNDIKIGESLLFLYPPSQDSLVQVTLENYRSCNIKNPILYMNNGNSLFNITSKGEYFFTSGEAGHCQKNQKIHITVGVNASSDAPSPYGSPTSISAAPSYQPVFGSIPQPPSQSMVASDSSRIIASNSQALIIGFMMCALLSALM</sequence>
<dbReference type="InterPro" id="IPR008972">
    <property type="entry name" value="Cupredoxin"/>
</dbReference>
<evidence type="ECO:0000259" key="11">
    <source>
        <dbReference type="PROSITE" id="PS51485"/>
    </source>
</evidence>
<evidence type="ECO:0000256" key="5">
    <source>
        <dbReference type="ARBA" id="ARBA00023136"/>
    </source>
</evidence>
<reference evidence="12 13" key="1">
    <citation type="journal article" date="2023" name="Plants (Basel)">
        <title>Bridging the Gap: Combining Genomics and Transcriptomics Approaches to Understand Stylosanthes scabra, an Orphan Legume from the Brazilian Caatinga.</title>
        <authorList>
            <person name="Ferreira-Neto J.R.C."/>
            <person name="da Silva M.D."/>
            <person name="Binneck E."/>
            <person name="de Melo N.F."/>
            <person name="da Silva R.H."/>
            <person name="de Melo A.L.T.M."/>
            <person name="Pandolfi V."/>
            <person name="Bustamante F.O."/>
            <person name="Brasileiro-Vidal A.C."/>
            <person name="Benko-Iseppon A.M."/>
        </authorList>
    </citation>
    <scope>NUCLEOTIDE SEQUENCE [LARGE SCALE GENOMIC DNA]</scope>
    <source>
        <tissue evidence="12">Leaves</tissue>
    </source>
</reference>
<evidence type="ECO:0000313" key="12">
    <source>
        <dbReference type="EMBL" id="MED6127785.1"/>
    </source>
</evidence>
<accession>A0ABU6RUZ2</accession>
<evidence type="ECO:0000256" key="9">
    <source>
        <dbReference type="ARBA" id="ARBA00035011"/>
    </source>
</evidence>
<keyword evidence="3" id="KW-0336">GPI-anchor</keyword>
<evidence type="ECO:0000256" key="6">
    <source>
        <dbReference type="ARBA" id="ARBA00023157"/>
    </source>
</evidence>
<evidence type="ECO:0000256" key="10">
    <source>
        <dbReference type="SAM" id="SignalP"/>
    </source>
</evidence>
<keyword evidence="8" id="KW-0449">Lipoprotein</keyword>
<dbReference type="InterPro" id="IPR003245">
    <property type="entry name" value="Phytocyanin_dom"/>
</dbReference>
<feature type="domain" description="Phytocyanin" evidence="11">
    <location>
        <begin position="29"/>
        <end position="133"/>
    </location>
</feature>
<dbReference type="CDD" id="cd11019">
    <property type="entry name" value="OsENODL1_like"/>
    <property type="match status" value="1"/>
</dbReference>
<dbReference type="InterPro" id="IPR041846">
    <property type="entry name" value="ENL_dom"/>
</dbReference>
<evidence type="ECO:0000256" key="7">
    <source>
        <dbReference type="ARBA" id="ARBA00023180"/>
    </source>
</evidence>
<keyword evidence="6" id="KW-1015">Disulfide bond</keyword>
<keyword evidence="4 10" id="KW-0732">Signal</keyword>
<gene>
    <name evidence="12" type="ORF">PIB30_091481</name>
</gene>
<dbReference type="Pfam" id="PF02298">
    <property type="entry name" value="Cu_bind_like"/>
    <property type="match status" value="1"/>
</dbReference>
<dbReference type="Proteomes" id="UP001341840">
    <property type="component" value="Unassembled WGS sequence"/>
</dbReference>
<dbReference type="PANTHER" id="PTHR33021">
    <property type="entry name" value="BLUE COPPER PROTEIN"/>
    <property type="match status" value="1"/>
</dbReference>
<dbReference type="PANTHER" id="PTHR33021:SF44">
    <property type="entry name" value="EARLY NODULIN-LIKE PROTEIN 8"/>
    <property type="match status" value="1"/>
</dbReference>
<evidence type="ECO:0000256" key="2">
    <source>
        <dbReference type="ARBA" id="ARBA00022475"/>
    </source>
</evidence>
<keyword evidence="7" id="KW-0325">Glycoprotein</keyword>
<keyword evidence="5" id="KW-0472">Membrane</keyword>
<evidence type="ECO:0000256" key="8">
    <source>
        <dbReference type="ARBA" id="ARBA00023288"/>
    </source>
</evidence>
<evidence type="ECO:0000256" key="4">
    <source>
        <dbReference type="ARBA" id="ARBA00022729"/>
    </source>
</evidence>
<dbReference type="Gene3D" id="2.60.40.420">
    <property type="entry name" value="Cupredoxins - blue copper proteins"/>
    <property type="match status" value="1"/>
</dbReference>
<keyword evidence="2" id="KW-1003">Cell membrane</keyword>
<dbReference type="PROSITE" id="PS51485">
    <property type="entry name" value="PHYTOCYANIN"/>
    <property type="match status" value="1"/>
</dbReference>
<comment type="caution">
    <text evidence="12">The sequence shown here is derived from an EMBL/GenBank/DDBJ whole genome shotgun (WGS) entry which is preliminary data.</text>
</comment>
<comment type="similarity">
    <text evidence="9">Belongs to the early nodulin-like (ENODL) family.</text>
</comment>
<evidence type="ECO:0000313" key="13">
    <source>
        <dbReference type="Proteomes" id="UP001341840"/>
    </source>
</evidence>
<keyword evidence="13" id="KW-1185">Reference proteome</keyword>
<name>A0ABU6RUZ2_9FABA</name>
<dbReference type="EMBL" id="JASCZI010032036">
    <property type="protein sequence ID" value="MED6127785.1"/>
    <property type="molecule type" value="Genomic_DNA"/>
</dbReference>
<feature type="signal peptide" evidence="10">
    <location>
        <begin position="1"/>
        <end position="28"/>
    </location>
</feature>
<dbReference type="InterPro" id="IPR039391">
    <property type="entry name" value="Phytocyanin-like"/>
</dbReference>
<organism evidence="12 13">
    <name type="scientific">Stylosanthes scabra</name>
    <dbReference type="NCBI Taxonomy" id="79078"/>
    <lineage>
        <taxon>Eukaryota</taxon>
        <taxon>Viridiplantae</taxon>
        <taxon>Streptophyta</taxon>
        <taxon>Embryophyta</taxon>
        <taxon>Tracheophyta</taxon>
        <taxon>Spermatophyta</taxon>
        <taxon>Magnoliopsida</taxon>
        <taxon>eudicotyledons</taxon>
        <taxon>Gunneridae</taxon>
        <taxon>Pentapetalae</taxon>
        <taxon>rosids</taxon>
        <taxon>fabids</taxon>
        <taxon>Fabales</taxon>
        <taxon>Fabaceae</taxon>
        <taxon>Papilionoideae</taxon>
        <taxon>50 kb inversion clade</taxon>
        <taxon>dalbergioids sensu lato</taxon>
        <taxon>Dalbergieae</taxon>
        <taxon>Pterocarpus clade</taxon>
        <taxon>Stylosanthes</taxon>
    </lineage>
</organism>
<evidence type="ECO:0000256" key="3">
    <source>
        <dbReference type="ARBA" id="ARBA00022622"/>
    </source>
</evidence>
<dbReference type="SUPFAM" id="SSF49503">
    <property type="entry name" value="Cupredoxins"/>
    <property type="match status" value="1"/>
</dbReference>